<dbReference type="InterPro" id="IPR015422">
    <property type="entry name" value="PyrdxlP-dep_Trfase_small"/>
</dbReference>
<sequence length="79" mass="8887">MVLFKPSLPYSEPGVKTVHYPGLESHPQHQLATEQMRGATVSSLSKSMVTWKRHRQLSRNSTYSLPQWLGGMASLVDHP</sequence>
<keyword evidence="2" id="KW-0663">Pyridoxal phosphate</keyword>
<name>A0ABD5SJJ9_9EURY</name>
<evidence type="ECO:0000313" key="4">
    <source>
        <dbReference type="Proteomes" id="UP001596383"/>
    </source>
</evidence>
<dbReference type="Pfam" id="PF01053">
    <property type="entry name" value="Cys_Met_Meta_PP"/>
    <property type="match status" value="1"/>
</dbReference>
<comment type="cofactor">
    <cofactor evidence="1">
        <name>pyridoxal 5'-phosphate</name>
        <dbReference type="ChEBI" id="CHEBI:597326"/>
    </cofactor>
</comment>
<gene>
    <name evidence="3" type="ORF">ACFQE6_09475</name>
</gene>
<keyword evidence="4" id="KW-1185">Reference proteome</keyword>
<dbReference type="Proteomes" id="UP001596383">
    <property type="component" value="Unassembled WGS sequence"/>
</dbReference>
<evidence type="ECO:0000313" key="3">
    <source>
        <dbReference type="EMBL" id="MFC6765219.1"/>
    </source>
</evidence>
<proteinExistence type="predicted"/>
<comment type="caution">
    <text evidence="3">The sequence shown here is derived from an EMBL/GenBank/DDBJ whole genome shotgun (WGS) entry which is preliminary data.</text>
</comment>
<dbReference type="AlphaFoldDB" id="A0ABD5SJJ9"/>
<dbReference type="EMBL" id="JBHSWV010000132">
    <property type="protein sequence ID" value="MFC6765219.1"/>
    <property type="molecule type" value="Genomic_DNA"/>
</dbReference>
<reference evidence="3 4" key="1">
    <citation type="journal article" date="2019" name="Int. J. Syst. Evol. Microbiol.">
        <title>The Global Catalogue of Microorganisms (GCM) 10K type strain sequencing project: providing services to taxonomists for standard genome sequencing and annotation.</title>
        <authorList>
            <consortium name="The Broad Institute Genomics Platform"/>
            <consortium name="The Broad Institute Genome Sequencing Center for Infectious Disease"/>
            <person name="Wu L."/>
            <person name="Ma J."/>
        </authorList>
    </citation>
    <scope>NUCLEOTIDE SEQUENCE [LARGE SCALE GENOMIC DNA]</scope>
    <source>
        <strain evidence="3 4">LMG 29247</strain>
    </source>
</reference>
<dbReference type="RefSeq" id="WP_377042448.1">
    <property type="nucleotide sequence ID" value="NZ_JAQIVI010000132.1"/>
</dbReference>
<organism evidence="3 4">
    <name type="scientific">Natrinema soli</name>
    <dbReference type="NCBI Taxonomy" id="1930624"/>
    <lineage>
        <taxon>Archaea</taxon>
        <taxon>Methanobacteriati</taxon>
        <taxon>Methanobacteriota</taxon>
        <taxon>Stenosarchaea group</taxon>
        <taxon>Halobacteria</taxon>
        <taxon>Halobacteriales</taxon>
        <taxon>Natrialbaceae</taxon>
        <taxon>Natrinema</taxon>
    </lineage>
</organism>
<keyword evidence="3" id="KW-0808">Transferase</keyword>
<protein>
    <submittedName>
        <fullName evidence="3">PLP-dependent transferase</fullName>
    </submittedName>
</protein>
<dbReference type="InterPro" id="IPR000277">
    <property type="entry name" value="Cys/Met-Metab_PyrdxlP-dep_enz"/>
</dbReference>
<evidence type="ECO:0000256" key="1">
    <source>
        <dbReference type="ARBA" id="ARBA00001933"/>
    </source>
</evidence>
<dbReference type="GO" id="GO:0016740">
    <property type="term" value="F:transferase activity"/>
    <property type="evidence" value="ECO:0007669"/>
    <property type="project" value="UniProtKB-KW"/>
</dbReference>
<dbReference type="Gene3D" id="3.90.1150.10">
    <property type="entry name" value="Aspartate Aminotransferase, domain 1"/>
    <property type="match status" value="1"/>
</dbReference>
<accession>A0ABD5SJJ9</accession>
<evidence type="ECO:0000256" key="2">
    <source>
        <dbReference type="ARBA" id="ARBA00022898"/>
    </source>
</evidence>